<evidence type="ECO:0000256" key="3">
    <source>
        <dbReference type="ARBA" id="ARBA00023242"/>
    </source>
</evidence>
<evidence type="ECO:0000256" key="4">
    <source>
        <dbReference type="SAM" id="MobiDB-lite"/>
    </source>
</evidence>
<proteinExistence type="predicted"/>
<dbReference type="SUPFAM" id="SSF57701">
    <property type="entry name" value="Zn2/Cys6 DNA-binding domain"/>
    <property type="match status" value="1"/>
</dbReference>
<protein>
    <recommendedName>
        <fullName evidence="5">Zn(2)-C6 fungal-type domain-containing protein</fullName>
    </recommendedName>
</protein>
<dbReference type="CDD" id="cd12148">
    <property type="entry name" value="fungal_TF_MHR"/>
    <property type="match status" value="1"/>
</dbReference>
<dbReference type="InterPro" id="IPR007219">
    <property type="entry name" value="XnlR_reg_dom"/>
</dbReference>
<gene>
    <name evidence="6" type="ORF">SBRCBS47491_001650</name>
</gene>
<feature type="region of interest" description="Disordered" evidence="4">
    <location>
        <begin position="1"/>
        <end position="57"/>
    </location>
</feature>
<keyword evidence="2" id="KW-0479">Metal-binding</keyword>
<evidence type="ECO:0000256" key="1">
    <source>
        <dbReference type="ARBA" id="ARBA00004123"/>
    </source>
</evidence>
<dbReference type="SMART" id="SM00066">
    <property type="entry name" value="GAL4"/>
    <property type="match status" value="1"/>
</dbReference>
<keyword evidence="7" id="KW-1185">Reference proteome</keyword>
<feature type="compositionally biased region" description="Low complexity" evidence="4">
    <location>
        <begin position="150"/>
        <end position="160"/>
    </location>
</feature>
<dbReference type="Pfam" id="PF00172">
    <property type="entry name" value="Zn_clus"/>
    <property type="match status" value="1"/>
</dbReference>
<evidence type="ECO:0000259" key="5">
    <source>
        <dbReference type="PROSITE" id="PS50048"/>
    </source>
</evidence>
<evidence type="ECO:0000256" key="2">
    <source>
        <dbReference type="ARBA" id="ARBA00022723"/>
    </source>
</evidence>
<dbReference type="PROSITE" id="PS00463">
    <property type="entry name" value="ZN2_CY6_FUNGAL_1"/>
    <property type="match status" value="1"/>
</dbReference>
<feature type="region of interest" description="Disordered" evidence="4">
    <location>
        <begin position="128"/>
        <end position="184"/>
    </location>
</feature>
<dbReference type="Pfam" id="PF04082">
    <property type="entry name" value="Fungal_trans"/>
    <property type="match status" value="1"/>
</dbReference>
<dbReference type="Gene3D" id="4.10.240.10">
    <property type="entry name" value="Zn(2)-C6 fungal-type DNA-binding domain"/>
    <property type="match status" value="1"/>
</dbReference>
<dbReference type="Proteomes" id="UP001642406">
    <property type="component" value="Unassembled WGS sequence"/>
</dbReference>
<name>A0ABP0B097_9PEZI</name>
<sequence length="881" mass="96160">MTSTTPTDLTDSTATAMAPATTAASGTGLSPSGRLGSSSASTSGASPAYRVTQARRAPPKRLVERSCIVCHRRKVKCDKTMPCANCVRSGVLCCYPSNKRAPRQPKTTIADIASRLVQLERTIVAVAGGDAGGDTGGDDDSDGGDHTHTNGNAGAGNPNGHSDRRASGSGGDDDTASIRNSARNNENDTAAHAILLRNAYASRYINEVLLSRVLEEEEEIRSALTSPKVVDADDAYDDHASETTAPAVTLFGALTNGPYIPRSPSMRNINSKLHPSTRHAMVLWNTYLQNVEPMNKVLHVPTAQISVFTAIQSPESREPGFESLLFSIYYSTVTTYLPDEYCTLFGEDKGVALDRYRTGMERALVQARFFESPSLLILQALTLFLRTSRAHSAGQAVWIVYGMVLRLAQSIGLHRDGANFGLSPFECEMRRRIWGHMLKQDDRSAEDHGIDVGVPDTYTDIQEALNINDSDMYPEIKELPKAQMYWTEMTAPVCIRRLGITVAYVIRLITEMKAAQCSGIDRSAEWAILYPDLPLTEERRMKIMTERNQYVDDLLKQCSMVVPVQRATYKMARLIQLKFNFITRLQLATILARNDSHSDSSGNAKTPDGNNVPVIATEENLHLACEVIELNFDIMDDELIQDFRWTSEIYPQYHVLLYVLWHLCVKPVSNSNPTLRDRAWAVANGMYAMEDSRQKRQNVRGRNSKWTMLMTLRDKAVKVRAAMDQAEMAGQRAAKGPAAAAQSQGAPINGLVSGVQDVHMDDSSVGLSDLNSRPVASAHPLANVANASHPGASAFDQSGPASGYGAVSAPTTGTLASGTTAVDPSVGSMAFGHAEFADADMTEFLGDSTLGMGMDMDWVRGFMDWDAVADDFRMRTYEAGH</sequence>
<dbReference type="PANTHER" id="PTHR31001">
    <property type="entry name" value="UNCHARACTERIZED TRANSCRIPTIONAL REGULATORY PROTEIN"/>
    <property type="match status" value="1"/>
</dbReference>
<organism evidence="6 7">
    <name type="scientific">Sporothrix bragantina</name>
    <dbReference type="NCBI Taxonomy" id="671064"/>
    <lineage>
        <taxon>Eukaryota</taxon>
        <taxon>Fungi</taxon>
        <taxon>Dikarya</taxon>
        <taxon>Ascomycota</taxon>
        <taxon>Pezizomycotina</taxon>
        <taxon>Sordariomycetes</taxon>
        <taxon>Sordariomycetidae</taxon>
        <taxon>Ophiostomatales</taxon>
        <taxon>Ophiostomataceae</taxon>
        <taxon>Sporothrix</taxon>
    </lineage>
</organism>
<evidence type="ECO:0000313" key="7">
    <source>
        <dbReference type="Proteomes" id="UP001642406"/>
    </source>
</evidence>
<comment type="caution">
    <text evidence="6">The sequence shown here is derived from an EMBL/GenBank/DDBJ whole genome shotgun (WGS) entry which is preliminary data.</text>
</comment>
<dbReference type="InterPro" id="IPR036864">
    <property type="entry name" value="Zn2-C6_fun-type_DNA-bd_sf"/>
</dbReference>
<dbReference type="CDD" id="cd00067">
    <property type="entry name" value="GAL4"/>
    <property type="match status" value="1"/>
</dbReference>
<feature type="compositionally biased region" description="Low complexity" evidence="4">
    <location>
        <begin position="1"/>
        <end position="47"/>
    </location>
</feature>
<dbReference type="InterPro" id="IPR050613">
    <property type="entry name" value="Sec_Metabolite_Reg"/>
</dbReference>
<dbReference type="PANTHER" id="PTHR31001:SF57">
    <property type="entry name" value="ZN(II)2CYS6 TRANSCRIPTION FACTOR (EUROFUNG)"/>
    <property type="match status" value="1"/>
</dbReference>
<dbReference type="InterPro" id="IPR001138">
    <property type="entry name" value="Zn2Cys6_DnaBD"/>
</dbReference>
<keyword evidence="3" id="KW-0539">Nucleus</keyword>
<accession>A0ABP0B097</accession>
<reference evidence="6 7" key="1">
    <citation type="submission" date="2024-01" db="EMBL/GenBank/DDBJ databases">
        <authorList>
            <person name="Allen C."/>
            <person name="Tagirdzhanova G."/>
        </authorList>
    </citation>
    <scope>NUCLEOTIDE SEQUENCE [LARGE SCALE GENOMIC DNA]</scope>
</reference>
<comment type="subcellular location">
    <subcellularLocation>
        <location evidence="1">Nucleus</location>
    </subcellularLocation>
</comment>
<feature type="domain" description="Zn(2)-C6 fungal-type" evidence="5">
    <location>
        <begin position="66"/>
        <end position="95"/>
    </location>
</feature>
<dbReference type="PROSITE" id="PS50048">
    <property type="entry name" value="ZN2_CY6_FUNGAL_2"/>
    <property type="match status" value="1"/>
</dbReference>
<evidence type="ECO:0000313" key="6">
    <source>
        <dbReference type="EMBL" id="CAK7212988.1"/>
    </source>
</evidence>
<dbReference type="EMBL" id="CAWUHC010000009">
    <property type="protein sequence ID" value="CAK7212988.1"/>
    <property type="molecule type" value="Genomic_DNA"/>
</dbReference>